<sequence>MIDGVGMCVPEPTELTTCWAMGDPHHRTFDGQRFDFMGTCTYVMAKNCGARGLPAFEVLAQNENRGNRKVSYVGLVVVTVYNTTISAVRSETGYVRGHPRCASVFERSGRDGVPAGLEPQSAQTPQRIELRSVEEVQEAKFPV</sequence>
<dbReference type="PANTHER" id="PTHR11339">
    <property type="entry name" value="EXTRACELLULAR MATRIX GLYCOPROTEIN RELATED"/>
    <property type="match status" value="1"/>
</dbReference>
<keyword evidence="5" id="KW-1185">Reference proteome</keyword>
<dbReference type="InterPro" id="IPR001846">
    <property type="entry name" value="VWF_type-D"/>
</dbReference>
<protein>
    <recommendedName>
        <fullName evidence="3">VWFD domain-containing protein</fullName>
    </recommendedName>
</protein>
<dbReference type="Proteomes" id="UP001497482">
    <property type="component" value="Chromosome 7"/>
</dbReference>
<dbReference type="EMBL" id="OZ035829">
    <property type="protein sequence ID" value="CAL1611381.1"/>
    <property type="molecule type" value="Genomic_DNA"/>
</dbReference>
<evidence type="ECO:0000256" key="2">
    <source>
        <dbReference type="ARBA" id="ARBA00023180"/>
    </source>
</evidence>
<evidence type="ECO:0000313" key="5">
    <source>
        <dbReference type="Proteomes" id="UP001497482"/>
    </source>
</evidence>
<evidence type="ECO:0000259" key="3">
    <source>
        <dbReference type="PROSITE" id="PS51233"/>
    </source>
</evidence>
<evidence type="ECO:0000256" key="1">
    <source>
        <dbReference type="ARBA" id="ARBA00023157"/>
    </source>
</evidence>
<feature type="domain" description="VWFD" evidence="3">
    <location>
        <begin position="16"/>
        <end position="143"/>
    </location>
</feature>
<dbReference type="AlphaFoldDB" id="A0AAV2MDB8"/>
<accession>A0AAV2MDB8</accession>
<dbReference type="Pfam" id="PF00094">
    <property type="entry name" value="VWD"/>
    <property type="match status" value="1"/>
</dbReference>
<keyword evidence="2" id="KW-0325">Glycoprotein</keyword>
<dbReference type="GO" id="GO:0031012">
    <property type="term" value="C:extracellular matrix"/>
    <property type="evidence" value="ECO:0007669"/>
    <property type="project" value="TreeGrafter"/>
</dbReference>
<dbReference type="GO" id="GO:0005615">
    <property type="term" value="C:extracellular space"/>
    <property type="evidence" value="ECO:0007669"/>
    <property type="project" value="TreeGrafter"/>
</dbReference>
<evidence type="ECO:0000313" key="4">
    <source>
        <dbReference type="EMBL" id="CAL1611381.1"/>
    </source>
</evidence>
<reference evidence="4 5" key="1">
    <citation type="submission" date="2024-04" db="EMBL/GenBank/DDBJ databases">
        <authorList>
            <person name="Waldvogel A.-M."/>
            <person name="Schoenle A."/>
        </authorList>
    </citation>
    <scope>NUCLEOTIDE SEQUENCE [LARGE SCALE GENOMIC DNA]</scope>
</reference>
<keyword evidence="1" id="KW-1015">Disulfide bond</keyword>
<organism evidence="4 5">
    <name type="scientific">Knipowitschia caucasica</name>
    <name type="common">Caucasian dwarf goby</name>
    <name type="synonym">Pomatoschistus caucasicus</name>
    <dbReference type="NCBI Taxonomy" id="637954"/>
    <lineage>
        <taxon>Eukaryota</taxon>
        <taxon>Metazoa</taxon>
        <taxon>Chordata</taxon>
        <taxon>Craniata</taxon>
        <taxon>Vertebrata</taxon>
        <taxon>Euteleostomi</taxon>
        <taxon>Actinopterygii</taxon>
        <taxon>Neopterygii</taxon>
        <taxon>Teleostei</taxon>
        <taxon>Neoteleostei</taxon>
        <taxon>Acanthomorphata</taxon>
        <taxon>Gobiaria</taxon>
        <taxon>Gobiiformes</taxon>
        <taxon>Gobioidei</taxon>
        <taxon>Gobiidae</taxon>
        <taxon>Gobiinae</taxon>
        <taxon>Knipowitschia</taxon>
    </lineage>
</organism>
<dbReference type="PROSITE" id="PS51233">
    <property type="entry name" value="VWFD"/>
    <property type="match status" value="1"/>
</dbReference>
<dbReference type="InterPro" id="IPR050780">
    <property type="entry name" value="Mucin_vWF_Thrombospondin_sf"/>
</dbReference>
<name>A0AAV2MDB8_KNICA</name>
<proteinExistence type="predicted"/>
<gene>
    <name evidence="4" type="ORF">KC01_LOCUS37808</name>
</gene>
<dbReference type="PANTHER" id="PTHR11339:SF244">
    <property type="entry name" value="IGGFC-BINDING PROTEIN"/>
    <property type="match status" value="1"/>
</dbReference>